<accession>A0AAV2CXY7</accession>
<dbReference type="EMBL" id="OZ034814">
    <property type="protein sequence ID" value="CAL1361420.1"/>
    <property type="molecule type" value="Genomic_DNA"/>
</dbReference>
<feature type="compositionally biased region" description="Low complexity" evidence="1">
    <location>
        <begin position="9"/>
        <end position="34"/>
    </location>
</feature>
<keyword evidence="3" id="KW-1185">Reference proteome</keyword>
<reference evidence="2 3" key="1">
    <citation type="submission" date="2024-04" db="EMBL/GenBank/DDBJ databases">
        <authorList>
            <person name="Fracassetti M."/>
        </authorList>
    </citation>
    <scope>NUCLEOTIDE SEQUENCE [LARGE SCALE GENOMIC DNA]</scope>
</reference>
<dbReference type="AlphaFoldDB" id="A0AAV2CXY7"/>
<protein>
    <submittedName>
        <fullName evidence="2">Uncharacterized protein</fullName>
    </submittedName>
</protein>
<name>A0AAV2CXY7_9ROSI</name>
<evidence type="ECO:0000313" key="3">
    <source>
        <dbReference type="Proteomes" id="UP001497516"/>
    </source>
</evidence>
<evidence type="ECO:0000313" key="2">
    <source>
        <dbReference type="EMBL" id="CAL1361420.1"/>
    </source>
</evidence>
<evidence type="ECO:0000256" key="1">
    <source>
        <dbReference type="SAM" id="MobiDB-lite"/>
    </source>
</evidence>
<sequence>MLPLQAFMSTRGRGYARSSGGSRRSSPTSSYYGGDSHYSREVSPRQPRAPSSPRTPPGYAISSSVPSLLGRPRL</sequence>
<organism evidence="2 3">
    <name type="scientific">Linum trigynum</name>
    <dbReference type="NCBI Taxonomy" id="586398"/>
    <lineage>
        <taxon>Eukaryota</taxon>
        <taxon>Viridiplantae</taxon>
        <taxon>Streptophyta</taxon>
        <taxon>Embryophyta</taxon>
        <taxon>Tracheophyta</taxon>
        <taxon>Spermatophyta</taxon>
        <taxon>Magnoliopsida</taxon>
        <taxon>eudicotyledons</taxon>
        <taxon>Gunneridae</taxon>
        <taxon>Pentapetalae</taxon>
        <taxon>rosids</taxon>
        <taxon>fabids</taxon>
        <taxon>Malpighiales</taxon>
        <taxon>Linaceae</taxon>
        <taxon>Linum</taxon>
    </lineage>
</organism>
<proteinExistence type="predicted"/>
<gene>
    <name evidence="2" type="ORF">LTRI10_LOCUS8797</name>
</gene>
<dbReference type="Proteomes" id="UP001497516">
    <property type="component" value="Chromosome 10"/>
</dbReference>
<feature type="region of interest" description="Disordered" evidence="1">
    <location>
        <begin position="1"/>
        <end position="74"/>
    </location>
</feature>